<evidence type="ECO:0000256" key="3">
    <source>
        <dbReference type="ARBA" id="ARBA00022679"/>
    </source>
</evidence>
<dbReference type="PANTHER" id="PTHR43378:SF2">
    <property type="entry name" value="UDP-3-O-ACYLGLUCOSAMINE N-ACYLTRANSFERASE 1, MITOCHONDRIAL-RELATED"/>
    <property type="match status" value="1"/>
</dbReference>
<dbReference type="Gene3D" id="3.40.1390.10">
    <property type="entry name" value="MurE/MurF, N-terminal domain"/>
    <property type="match status" value="1"/>
</dbReference>
<dbReference type="InterPro" id="IPR011004">
    <property type="entry name" value="Trimer_LpxA-like_sf"/>
</dbReference>
<dbReference type="Gene3D" id="2.160.10.10">
    <property type="entry name" value="Hexapeptide repeat proteins"/>
    <property type="match status" value="1"/>
</dbReference>
<dbReference type="InterPro" id="IPR020573">
    <property type="entry name" value="UDP_GlcNAc_AcTrfase_non-rep"/>
</dbReference>
<dbReference type="GO" id="GO:0016410">
    <property type="term" value="F:N-acyltransferase activity"/>
    <property type="evidence" value="ECO:0007669"/>
    <property type="project" value="InterPro"/>
</dbReference>
<dbReference type="EMBL" id="LNZC01000011">
    <property type="protein sequence ID" value="KTD80174.1"/>
    <property type="molecule type" value="Genomic_DNA"/>
</dbReference>
<evidence type="ECO:0000256" key="6">
    <source>
        <dbReference type="ARBA" id="ARBA00023315"/>
    </source>
</evidence>
<comment type="caution">
    <text evidence="9">The sequence shown here is derived from an EMBL/GenBank/DDBJ whole genome shotgun (WGS) entry which is preliminary data.</text>
</comment>
<dbReference type="Pfam" id="PF25087">
    <property type="entry name" value="GMPPB_C"/>
    <property type="match status" value="1"/>
</dbReference>
<keyword evidence="6 9" id="KW-0012">Acyltransferase</keyword>
<dbReference type="CDD" id="cd03352">
    <property type="entry name" value="LbH_LpxD"/>
    <property type="match status" value="1"/>
</dbReference>
<evidence type="ECO:0000313" key="9">
    <source>
        <dbReference type="EMBL" id="KTD80174.1"/>
    </source>
</evidence>
<dbReference type="AlphaFoldDB" id="A0A0W1AFW7"/>
<keyword evidence="4" id="KW-0677">Repeat</keyword>
<dbReference type="STRING" id="45076.Lwor_1082"/>
<dbReference type="PROSITE" id="PS00101">
    <property type="entry name" value="HEXAPEP_TRANSFERASES"/>
    <property type="match status" value="1"/>
</dbReference>
<evidence type="ECO:0000256" key="5">
    <source>
        <dbReference type="ARBA" id="ARBA00023098"/>
    </source>
</evidence>
<dbReference type="PANTHER" id="PTHR43378">
    <property type="entry name" value="UDP-3-O-ACYLGLUCOSAMINE N-ACYLTRANSFERASE"/>
    <property type="match status" value="1"/>
</dbReference>
<dbReference type="InterPro" id="IPR001451">
    <property type="entry name" value="Hexapep"/>
</dbReference>
<dbReference type="Pfam" id="PF04613">
    <property type="entry name" value="LpxD"/>
    <property type="match status" value="1"/>
</dbReference>
<proteinExistence type="predicted"/>
<name>A0A0W1AFW7_9GAMM</name>
<dbReference type="EC" id="2.3.1.-" evidence="9"/>
<dbReference type="InterPro" id="IPR007691">
    <property type="entry name" value="LpxD"/>
</dbReference>
<dbReference type="InterPro" id="IPR018357">
    <property type="entry name" value="Hexapep_transf_CS"/>
</dbReference>
<evidence type="ECO:0000256" key="4">
    <source>
        <dbReference type="ARBA" id="ARBA00022737"/>
    </source>
</evidence>
<dbReference type="PATRIC" id="fig|45076.6.peg.1177"/>
<keyword evidence="5" id="KW-0443">Lipid metabolism</keyword>
<dbReference type="Gene3D" id="1.20.5.170">
    <property type="match status" value="1"/>
</dbReference>
<organism evidence="9 10">
    <name type="scientific">Legionella worsleiensis</name>
    <dbReference type="NCBI Taxonomy" id="45076"/>
    <lineage>
        <taxon>Bacteria</taxon>
        <taxon>Pseudomonadati</taxon>
        <taxon>Pseudomonadota</taxon>
        <taxon>Gammaproteobacteria</taxon>
        <taxon>Legionellales</taxon>
        <taxon>Legionellaceae</taxon>
        <taxon>Legionella</taxon>
    </lineage>
</organism>
<dbReference type="OrthoDB" id="9784739at2"/>
<keyword evidence="3 9" id="KW-0808">Transferase</keyword>
<keyword evidence="2" id="KW-0441">Lipid A biosynthesis</keyword>
<evidence type="ECO:0000259" key="8">
    <source>
        <dbReference type="Pfam" id="PF25087"/>
    </source>
</evidence>
<evidence type="ECO:0000259" key="7">
    <source>
        <dbReference type="Pfam" id="PF04613"/>
    </source>
</evidence>
<dbReference type="NCBIfam" id="TIGR01853">
    <property type="entry name" value="lipid_A_lpxD"/>
    <property type="match status" value="1"/>
</dbReference>
<feature type="domain" description="UDP-3-O-[3-hydroxymyristoyl] glucosamine N-acyltransferase non-repeat region" evidence="7">
    <location>
        <begin position="21"/>
        <end position="86"/>
    </location>
</feature>
<accession>A0A0W1AFW7</accession>
<dbReference type="SUPFAM" id="SSF51161">
    <property type="entry name" value="Trimeric LpxA-like enzymes"/>
    <property type="match status" value="1"/>
</dbReference>
<protein>
    <submittedName>
        <fullName evidence="9">UDP-3-O-[3-hydroxymyristoyl] glucosamine N-acyltransferase</fullName>
        <ecNumber evidence="9">2.3.1.-</ecNumber>
    </submittedName>
</protein>
<dbReference type="NCBIfam" id="NF002060">
    <property type="entry name" value="PRK00892.1"/>
    <property type="match status" value="1"/>
</dbReference>
<evidence type="ECO:0000313" key="10">
    <source>
        <dbReference type="Proteomes" id="UP000054662"/>
    </source>
</evidence>
<evidence type="ECO:0000256" key="1">
    <source>
        <dbReference type="ARBA" id="ARBA00022516"/>
    </source>
</evidence>
<dbReference type="Pfam" id="PF14602">
    <property type="entry name" value="Hexapep_2"/>
    <property type="match status" value="1"/>
</dbReference>
<keyword evidence="10" id="KW-1185">Reference proteome</keyword>
<sequence length="342" mass="35827">MLTLAQLADLLDGVWHGNANYAISGVSSLVRATAKDIACFANPLLRNTLTQTAAGAVILSAEHLDWCPVNSIVVSDPLASMTKAASLFSSPDSLNRGIHKTAQIHHSVQMGDDVCIGAYAVIGENVQIEDGSVLGDNTIVESGVSIGKQSRIGCGVVIHTGCHLGRRVRINSGSVIGASPFNYSKQHGVWQQGPDLGAVVLSDDVHLGANTVIDRGTLGDTYLADGVCVDNLVHIAHDVYVGAHTAIAGCAAIGAFTQIGSDCIIGGASTIAASIKLTDDVVITGMSTVIKSITKSGIYSSGTLVHEHNRWRKNAARFKRLDDYIDKLSALEKKVRGDGSFS</sequence>
<evidence type="ECO:0000256" key="2">
    <source>
        <dbReference type="ARBA" id="ARBA00022556"/>
    </source>
</evidence>
<dbReference type="GO" id="GO:0009245">
    <property type="term" value="P:lipid A biosynthetic process"/>
    <property type="evidence" value="ECO:0007669"/>
    <property type="project" value="UniProtKB-KW"/>
</dbReference>
<gene>
    <name evidence="9" type="primary">lpxD</name>
    <name evidence="9" type="ORF">Lwor_1082</name>
</gene>
<dbReference type="Proteomes" id="UP000054662">
    <property type="component" value="Unassembled WGS sequence"/>
</dbReference>
<feature type="domain" description="Mannose-1-phosphate guanyltransferase C-terminal" evidence="8">
    <location>
        <begin position="98"/>
        <end position="176"/>
    </location>
</feature>
<dbReference type="InterPro" id="IPR056729">
    <property type="entry name" value="GMPPB_C"/>
</dbReference>
<reference evidence="9 10" key="1">
    <citation type="submission" date="2015-11" db="EMBL/GenBank/DDBJ databases">
        <title>Genomic analysis of 38 Legionella species identifies large and diverse effector repertoires.</title>
        <authorList>
            <person name="Burstein D."/>
            <person name="Amaro F."/>
            <person name="Zusman T."/>
            <person name="Lifshitz Z."/>
            <person name="Cohen O."/>
            <person name="Gilbert J.A."/>
            <person name="Pupko T."/>
            <person name="Shuman H.A."/>
            <person name="Segal G."/>
        </authorList>
    </citation>
    <scope>NUCLEOTIDE SEQUENCE [LARGE SCALE GENOMIC DNA]</scope>
    <source>
        <strain evidence="9 10">ATCC 49508</strain>
    </source>
</reference>
<keyword evidence="1" id="KW-0444">Lipid biosynthesis</keyword>
<dbReference type="GO" id="GO:0016020">
    <property type="term" value="C:membrane"/>
    <property type="evidence" value="ECO:0007669"/>
    <property type="project" value="GOC"/>
</dbReference>